<evidence type="ECO:0000256" key="2">
    <source>
        <dbReference type="SAM" id="MobiDB-lite"/>
    </source>
</evidence>
<sequence>MNKRNGIMLFLFSLILIFMTACSSEDQSETNTIGDSDMEMAVEDDAAEQEAYDEGGIRPEGPMEDGETDAPVDTTDRKIMYNANLELTTRKYDTAVQFIEEETNRVDGYILNKETHRYDAHFRSGYFTIRIPAENLQTFLNQFETDLFQVEYNAISGQDVTDQYVDLETRLNTQKQLEERLLTFMEEAESTEDLLQISRDLANAQLEIERLTGQLNFLDNRIDYATVDLRLQEEEVSTIKDGDLNIWQRTKDQWVRSYDAVIIFFSNLFVYIVGNLPVIIIFIVIASVIGVFVRRRYKKQPKSHHSLRNEDKQDTDQ</sequence>
<keyword evidence="3" id="KW-1133">Transmembrane helix</keyword>
<feature type="region of interest" description="Disordered" evidence="2">
    <location>
        <begin position="45"/>
        <end position="72"/>
    </location>
</feature>
<feature type="coiled-coil region" evidence="1">
    <location>
        <begin position="174"/>
        <end position="221"/>
    </location>
</feature>
<feature type="chain" id="PRO_5011590439" description="DUF4349 domain-containing protein" evidence="4">
    <location>
        <begin position="24"/>
        <end position="317"/>
    </location>
</feature>
<dbReference type="STRING" id="306541.SAMN05421668_1397"/>
<dbReference type="PROSITE" id="PS51257">
    <property type="entry name" value="PROKAR_LIPOPROTEIN"/>
    <property type="match status" value="1"/>
</dbReference>
<evidence type="ECO:0000256" key="1">
    <source>
        <dbReference type="SAM" id="Coils"/>
    </source>
</evidence>
<reference evidence="7 8" key="1">
    <citation type="submission" date="2016-10" db="EMBL/GenBank/DDBJ databases">
        <authorList>
            <person name="de Groot N.N."/>
        </authorList>
    </citation>
    <scope>NUCLEOTIDE SEQUENCE [LARGE SCALE GENOMIC DNA]</scope>
    <source>
        <strain evidence="7 8">DSM 17074</strain>
    </source>
</reference>
<dbReference type="RefSeq" id="WP_062323586.1">
    <property type="nucleotide sequence ID" value="NZ_BJWJ01000048.1"/>
</dbReference>
<evidence type="ECO:0000259" key="5">
    <source>
        <dbReference type="Pfam" id="PF14257"/>
    </source>
</evidence>
<dbReference type="Proteomes" id="UP000199139">
    <property type="component" value="Unassembled WGS sequence"/>
</dbReference>
<dbReference type="EMBL" id="FPAI01000039">
    <property type="protein sequence ID" value="SFT07218.1"/>
    <property type="molecule type" value="Genomic_DNA"/>
</dbReference>
<keyword evidence="3" id="KW-0472">Membrane</keyword>
<gene>
    <name evidence="6" type="ORF">HMI01_27340</name>
    <name evidence="7" type="ORF">SAMN05421668_1397</name>
</gene>
<organism evidence="7 8">
    <name type="scientific">Halolactibacillus miurensis</name>
    <dbReference type="NCBI Taxonomy" id="306541"/>
    <lineage>
        <taxon>Bacteria</taxon>
        <taxon>Bacillati</taxon>
        <taxon>Bacillota</taxon>
        <taxon>Bacilli</taxon>
        <taxon>Bacillales</taxon>
        <taxon>Bacillaceae</taxon>
        <taxon>Halolactibacillus</taxon>
    </lineage>
</organism>
<feature type="domain" description="DUF4349" evidence="5">
    <location>
        <begin position="77"/>
        <end position="288"/>
    </location>
</feature>
<keyword evidence="3" id="KW-0812">Transmembrane</keyword>
<dbReference type="EMBL" id="BJWJ01000048">
    <property type="protein sequence ID" value="GEM05746.1"/>
    <property type="molecule type" value="Genomic_DNA"/>
</dbReference>
<keyword evidence="1" id="KW-0175">Coiled coil</keyword>
<evidence type="ECO:0000256" key="4">
    <source>
        <dbReference type="SAM" id="SignalP"/>
    </source>
</evidence>
<name>A0A1I6V0M5_9BACI</name>
<dbReference type="Pfam" id="PF14257">
    <property type="entry name" value="DUF4349"/>
    <property type="match status" value="1"/>
</dbReference>
<dbReference type="OrthoDB" id="5381491at2"/>
<feature type="signal peptide" evidence="4">
    <location>
        <begin position="1"/>
        <end position="23"/>
    </location>
</feature>
<evidence type="ECO:0000313" key="7">
    <source>
        <dbReference type="EMBL" id="SFT07218.1"/>
    </source>
</evidence>
<proteinExistence type="predicted"/>
<keyword evidence="9" id="KW-1185">Reference proteome</keyword>
<dbReference type="Proteomes" id="UP000321773">
    <property type="component" value="Unassembled WGS sequence"/>
</dbReference>
<keyword evidence="4" id="KW-0732">Signal</keyword>
<evidence type="ECO:0000313" key="8">
    <source>
        <dbReference type="Proteomes" id="UP000199139"/>
    </source>
</evidence>
<reference evidence="6 9" key="2">
    <citation type="submission" date="2019-07" db="EMBL/GenBank/DDBJ databases">
        <title>Whole genome shotgun sequence of Halolactibacillus miurensis NBRC 100873.</title>
        <authorList>
            <person name="Hosoyama A."/>
            <person name="Uohara A."/>
            <person name="Ohji S."/>
            <person name="Ichikawa N."/>
        </authorList>
    </citation>
    <scope>NUCLEOTIDE SEQUENCE [LARGE SCALE GENOMIC DNA]</scope>
    <source>
        <strain evidence="6 9">NBRC 100873</strain>
    </source>
</reference>
<dbReference type="AlphaFoldDB" id="A0A1I6V0M5"/>
<evidence type="ECO:0000313" key="9">
    <source>
        <dbReference type="Proteomes" id="UP000321773"/>
    </source>
</evidence>
<dbReference type="InterPro" id="IPR025645">
    <property type="entry name" value="DUF4349"/>
</dbReference>
<feature type="transmembrane region" description="Helical" evidence="3">
    <location>
        <begin position="268"/>
        <end position="293"/>
    </location>
</feature>
<evidence type="ECO:0000313" key="6">
    <source>
        <dbReference type="EMBL" id="GEM05746.1"/>
    </source>
</evidence>
<evidence type="ECO:0000256" key="3">
    <source>
        <dbReference type="SAM" id="Phobius"/>
    </source>
</evidence>
<protein>
    <recommendedName>
        <fullName evidence="5">DUF4349 domain-containing protein</fullName>
    </recommendedName>
</protein>
<accession>A0A1I6V0M5</accession>